<evidence type="ECO:0000259" key="5">
    <source>
        <dbReference type="Pfam" id="PF07992"/>
    </source>
</evidence>
<comment type="similarity">
    <text evidence="2">Belongs to the FAD-dependent oxidoreductase family.</text>
</comment>
<keyword evidence="8" id="KW-1185">Reference proteome</keyword>
<dbReference type="Gene3D" id="3.50.50.60">
    <property type="entry name" value="FAD/NAD(P)-binding domain"/>
    <property type="match status" value="2"/>
</dbReference>
<dbReference type="InterPro" id="IPR050260">
    <property type="entry name" value="FAD-bd_OxRdtase"/>
</dbReference>
<dbReference type="PRINTS" id="PR00368">
    <property type="entry name" value="FADPNR"/>
</dbReference>
<gene>
    <name evidence="7" type="ORF">NP590_13420</name>
</gene>
<dbReference type="PANTHER" id="PTHR43429:SF3">
    <property type="entry name" value="NITRITE REDUCTASE [NAD(P)H]"/>
    <property type="match status" value="1"/>
</dbReference>
<dbReference type="InterPro" id="IPR016156">
    <property type="entry name" value="FAD/NAD-linked_Rdtase_dimer_sf"/>
</dbReference>
<sequence>MKEKLVVIGNGMAGMRTVDELMQLAPERYEITVFGAEPHGNYNRIMLTPLLFGAKSIDDIMIHDFAWYRRNRITLHCGEEKSVVSVDRIKRRVTARDGTSADYDRLLIATGSLPLMLDIPGRDMEGVMGFRDIADVQAMIEKSQTKQHAVILGGGLLGLEAANGLMQRGMQVTVVNRAGHLLNRQLDGQAAGFLQRQLEDKGIEFRLGVTVAEVLGRDGHIGKVRLSDNSLLPADILVMATGIQPNIGLSQAMGLTCERGIIVDDHLQTSDDRVYAVGECVQHRGELFGLVAPVYEQAKVCARQLAGRASGGYRSLLSATMLKVTGIDLFSVGDFEGGADCQQQLLVDHAEGVYRKIVIKDNIITGMIMYGDTSDSGWYLNLIKNRTNIAAIRDRLIFSPVELAA</sequence>
<dbReference type="Gene3D" id="3.30.390.30">
    <property type="match status" value="1"/>
</dbReference>
<proteinExistence type="inferred from homology"/>
<keyword evidence="3" id="KW-0285">Flavoprotein</keyword>
<dbReference type="Pfam" id="PF07992">
    <property type="entry name" value="Pyr_redox_2"/>
    <property type="match status" value="1"/>
</dbReference>
<evidence type="ECO:0000313" key="7">
    <source>
        <dbReference type="EMBL" id="MCQ8105109.1"/>
    </source>
</evidence>
<organism evidence="7 8">
    <name type="scientific">Methylomonas subterranea</name>
    <dbReference type="NCBI Taxonomy" id="2952225"/>
    <lineage>
        <taxon>Bacteria</taxon>
        <taxon>Pseudomonadati</taxon>
        <taxon>Pseudomonadota</taxon>
        <taxon>Gammaproteobacteria</taxon>
        <taxon>Methylococcales</taxon>
        <taxon>Methylococcaceae</taxon>
        <taxon>Methylomonas</taxon>
    </lineage>
</organism>
<feature type="domain" description="NADH-rubredoxin oxidoreductase C-terminal" evidence="6">
    <location>
        <begin position="319"/>
        <end position="386"/>
    </location>
</feature>
<evidence type="ECO:0000256" key="1">
    <source>
        <dbReference type="ARBA" id="ARBA00001974"/>
    </source>
</evidence>
<evidence type="ECO:0000256" key="3">
    <source>
        <dbReference type="ARBA" id="ARBA00022630"/>
    </source>
</evidence>
<evidence type="ECO:0000259" key="6">
    <source>
        <dbReference type="Pfam" id="PF18267"/>
    </source>
</evidence>
<evidence type="ECO:0000313" key="8">
    <source>
        <dbReference type="Proteomes" id="UP001524499"/>
    </source>
</evidence>
<accession>A0ABT1TK53</accession>
<evidence type="ECO:0000256" key="4">
    <source>
        <dbReference type="ARBA" id="ARBA00022827"/>
    </source>
</evidence>
<dbReference type="Proteomes" id="UP001524499">
    <property type="component" value="Unassembled WGS sequence"/>
</dbReference>
<dbReference type="InterPro" id="IPR036188">
    <property type="entry name" value="FAD/NAD-bd_sf"/>
</dbReference>
<dbReference type="PRINTS" id="PR00411">
    <property type="entry name" value="PNDRDTASEI"/>
</dbReference>
<dbReference type="Pfam" id="PF18267">
    <property type="entry name" value="Rubredoxin_C"/>
    <property type="match status" value="1"/>
</dbReference>
<evidence type="ECO:0000256" key="2">
    <source>
        <dbReference type="ARBA" id="ARBA00006442"/>
    </source>
</evidence>
<dbReference type="InterPro" id="IPR023753">
    <property type="entry name" value="FAD/NAD-binding_dom"/>
</dbReference>
<dbReference type="InterPro" id="IPR041575">
    <property type="entry name" value="Rubredoxin_C"/>
</dbReference>
<dbReference type="EMBL" id="JANIBJ010000024">
    <property type="protein sequence ID" value="MCQ8105109.1"/>
    <property type="molecule type" value="Genomic_DNA"/>
</dbReference>
<dbReference type="PANTHER" id="PTHR43429">
    <property type="entry name" value="PYRIDINE NUCLEOTIDE-DISULFIDE OXIDOREDUCTASE DOMAIN-CONTAINING"/>
    <property type="match status" value="1"/>
</dbReference>
<dbReference type="SUPFAM" id="SSF51905">
    <property type="entry name" value="FAD/NAD(P)-binding domain"/>
    <property type="match status" value="1"/>
</dbReference>
<comment type="cofactor">
    <cofactor evidence="1">
        <name>FAD</name>
        <dbReference type="ChEBI" id="CHEBI:57692"/>
    </cofactor>
</comment>
<keyword evidence="4" id="KW-0274">FAD</keyword>
<reference evidence="7 8" key="1">
    <citation type="submission" date="2022-07" db="EMBL/GenBank/DDBJ databases">
        <title>Methylomonas rivi sp. nov., Methylomonas rosea sp. nov., Methylomonas aureus sp. nov. and Methylomonas subterranea sp. nov., four novel methanotrophs isolated from a freshwater creek and the deep terrestrial subsurface.</title>
        <authorList>
            <person name="Abin C."/>
            <person name="Sankaranarayanan K."/>
            <person name="Garner C."/>
            <person name="Sindelar R."/>
            <person name="Kotary K."/>
            <person name="Garner R."/>
            <person name="Barclay S."/>
            <person name="Lawson P."/>
            <person name="Krumholz L."/>
        </authorList>
    </citation>
    <scope>NUCLEOTIDE SEQUENCE [LARGE SCALE GENOMIC DNA]</scope>
    <source>
        <strain evidence="7 8">SURF-2</strain>
    </source>
</reference>
<comment type="caution">
    <text evidence="7">The sequence shown here is derived from an EMBL/GenBank/DDBJ whole genome shotgun (WGS) entry which is preliminary data.</text>
</comment>
<protein>
    <submittedName>
        <fullName evidence="7">FAD-dependent oxidoreductase</fullName>
    </submittedName>
</protein>
<feature type="domain" description="FAD/NAD(P)-binding" evidence="5">
    <location>
        <begin position="4"/>
        <end position="292"/>
    </location>
</feature>
<name>A0ABT1TK53_9GAMM</name>